<dbReference type="EMBL" id="BNCP01000021">
    <property type="protein sequence ID" value="GIL81324.1"/>
    <property type="molecule type" value="Genomic_DNA"/>
</dbReference>
<comment type="caution">
    <text evidence="2">The sequence shown here is derived from an EMBL/GenBank/DDBJ whole genome shotgun (WGS) entry which is preliminary data.</text>
</comment>
<evidence type="ECO:0000256" key="1">
    <source>
        <dbReference type="SAM" id="MobiDB-lite"/>
    </source>
</evidence>
<sequence>EGTKGSQMNLAEEQQPQEDVQPEPKAMEEDKRQQAVLRADEKGLKRLRSGPAAGEATQVPSKRQKAVAGAENNEKPKTEKIEMEKLETENLLTAAADNSAGELPGAALPVRPEGRGTAVSSEGDKMGGTNVDKKEVVVEKASEEDVLMDDSEEGSAEGAGEGDAVTHGSAGGEDGAAAVAATRE</sequence>
<feature type="compositionally biased region" description="Basic and acidic residues" evidence="1">
    <location>
        <begin position="131"/>
        <end position="143"/>
    </location>
</feature>
<gene>
    <name evidence="2" type="ORF">Vretifemale_10255</name>
</gene>
<feature type="compositionally biased region" description="Basic and acidic residues" evidence="1">
    <location>
        <begin position="72"/>
        <end position="81"/>
    </location>
</feature>
<organism evidence="2 3">
    <name type="scientific">Volvox reticuliferus</name>
    <dbReference type="NCBI Taxonomy" id="1737510"/>
    <lineage>
        <taxon>Eukaryota</taxon>
        <taxon>Viridiplantae</taxon>
        <taxon>Chlorophyta</taxon>
        <taxon>core chlorophytes</taxon>
        <taxon>Chlorophyceae</taxon>
        <taxon>CS clade</taxon>
        <taxon>Chlamydomonadales</taxon>
        <taxon>Volvocaceae</taxon>
        <taxon>Volvox</taxon>
    </lineage>
</organism>
<feature type="non-terminal residue" evidence="2">
    <location>
        <position position="184"/>
    </location>
</feature>
<feature type="region of interest" description="Disordered" evidence="1">
    <location>
        <begin position="1"/>
        <end position="81"/>
    </location>
</feature>
<reference evidence="2" key="1">
    <citation type="journal article" date="2021" name="Proc. Natl. Acad. Sci. U.S.A.">
        <title>Three genomes in the algal genus Volvox reveal the fate of a haploid sex-determining region after a transition to homothallism.</title>
        <authorList>
            <person name="Yamamoto K."/>
            <person name="Hamaji T."/>
            <person name="Kawai-Toyooka H."/>
            <person name="Matsuzaki R."/>
            <person name="Takahashi F."/>
            <person name="Nishimura Y."/>
            <person name="Kawachi M."/>
            <person name="Noguchi H."/>
            <person name="Minakuchi Y."/>
            <person name="Umen J.G."/>
            <person name="Toyoda A."/>
            <person name="Nozaki H."/>
        </authorList>
    </citation>
    <scope>NUCLEOTIDE SEQUENCE</scope>
    <source>
        <strain evidence="2">NIES-3786</strain>
    </source>
</reference>
<dbReference type="AlphaFoldDB" id="A0A8J4CJB1"/>
<feature type="compositionally biased region" description="Basic and acidic residues" evidence="1">
    <location>
        <begin position="25"/>
        <end position="44"/>
    </location>
</feature>
<feature type="non-terminal residue" evidence="2">
    <location>
        <position position="1"/>
    </location>
</feature>
<evidence type="ECO:0000313" key="3">
    <source>
        <dbReference type="Proteomes" id="UP000747110"/>
    </source>
</evidence>
<feature type="compositionally biased region" description="Low complexity" evidence="1">
    <location>
        <begin position="175"/>
        <end position="184"/>
    </location>
</feature>
<name>A0A8J4CJB1_9CHLO</name>
<proteinExistence type="predicted"/>
<evidence type="ECO:0000313" key="2">
    <source>
        <dbReference type="EMBL" id="GIL81324.1"/>
    </source>
</evidence>
<keyword evidence="3" id="KW-1185">Reference proteome</keyword>
<protein>
    <submittedName>
        <fullName evidence="2">Uncharacterized protein</fullName>
    </submittedName>
</protein>
<accession>A0A8J4CJB1</accession>
<dbReference type="Proteomes" id="UP000747110">
    <property type="component" value="Unassembled WGS sequence"/>
</dbReference>
<feature type="region of interest" description="Disordered" evidence="1">
    <location>
        <begin position="96"/>
        <end position="184"/>
    </location>
</feature>
<feature type="compositionally biased region" description="Acidic residues" evidence="1">
    <location>
        <begin position="144"/>
        <end position="155"/>
    </location>
</feature>